<dbReference type="PANTHER" id="PTHR30290">
    <property type="entry name" value="PERIPLASMIC BINDING COMPONENT OF ABC TRANSPORTER"/>
    <property type="match status" value="1"/>
</dbReference>
<dbReference type="InterPro" id="IPR039424">
    <property type="entry name" value="SBP_5"/>
</dbReference>
<dbReference type="Gene3D" id="3.90.76.10">
    <property type="entry name" value="Dipeptide-binding Protein, Domain 1"/>
    <property type="match status" value="1"/>
</dbReference>
<protein>
    <submittedName>
        <fullName evidence="5">Heme-binding protein A</fullName>
    </submittedName>
</protein>
<name>A0A3S4VZP7_9PAST</name>
<feature type="chain" id="PRO_5018649719" evidence="3">
    <location>
        <begin position="18"/>
        <end position="184"/>
    </location>
</feature>
<evidence type="ECO:0000256" key="3">
    <source>
        <dbReference type="SAM" id="SignalP"/>
    </source>
</evidence>
<accession>A0A3S4VZP7</accession>
<dbReference type="EMBL" id="LR134405">
    <property type="protein sequence ID" value="VEH65314.1"/>
    <property type="molecule type" value="Genomic_DNA"/>
</dbReference>
<evidence type="ECO:0000256" key="2">
    <source>
        <dbReference type="ARBA" id="ARBA00022729"/>
    </source>
</evidence>
<proteinExistence type="inferred from homology"/>
<evidence type="ECO:0000259" key="4">
    <source>
        <dbReference type="Pfam" id="PF00496"/>
    </source>
</evidence>
<evidence type="ECO:0000313" key="5">
    <source>
        <dbReference type="EMBL" id="VEH65314.1"/>
    </source>
</evidence>
<evidence type="ECO:0000313" key="6">
    <source>
        <dbReference type="Proteomes" id="UP000278733"/>
    </source>
</evidence>
<dbReference type="PANTHER" id="PTHR30290:SF38">
    <property type="entry name" value="D,D-DIPEPTIDE-BINDING PERIPLASMIC PROTEIN DDPA-RELATED"/>
    <property type="match status" value="1"/>
</dbReference>
<reference evidence="5 6" key="1">
    <citation type="submission" date="2018-12" db="EMBL/GenBank/DDBJ databases">
        <authorList>
            <consortium name="Pathogen Informatics"/>
        </authorList>
    </citation>
    <scope>NUCLEOTIDE SEQUENCE [LARGE SCALE GENOMIC DNA]</scope>
    <source>
        <strain evidence="5 6">NCTC8284</strain>
    </source>
</reference>
<dbReference type="Pfam" id="PF00496">
    <property type="entry name" value="SBP_bac_5"/>
    <property type="match status" value="1"/>
</dbReference>
<dbReference type="KEGG" id="rpne:NCTC8284_00449"/>
<dbReference type="Proteomes" id="UP000278733">
    <property type="component" value="Chromosome"/>
</dbReference>
<dbReference type="InterPro" id="IPR023765">
    <property type="entry name" value="SBP_5_CS"/>
</dbReference>
<comment type="similarity">
    <text evidence="1">Belongs to the bacterial solute-binding protein 5 family.</text>
</comment>
<organism evidence="5 6">
    <name type="scientific">Rodentibacter pneumotropicus</name>
    <dbReference type="NCBI Taxonomy" id="758"/>
    <lineage>
        <taxon>Bacteria</taxon>
        <taxon>Pseudomonadati</taxon>
        <taxon>Pseudomonadota</taxon>
        <taxon>Gammaproteobacteria</taxon>
        <taxon>Pasteurellales</taxon>
        <taxon>Pasteurellaceae</taxon>
        <taxon>Rodentibacter</taxon>
    </lineage>
</organism>
<sequence>MKLKTSLTFMAASLLLAACDQFGSSDKNAQAANVSSSNNTFVYCTAKAPLGFSPALVMEGTSYNASSQQVYNRLVEFKKGSTDIEPALAESWDISEDGLTYTFHLRKGVKFHTTKAFTPSRDFNADDVLFSFQRQLDPNHPYHNVSRGTYPYFKAMKFPDLLKSVEKVDDNTVRITLNKKMRRS</sequence>
<dbReference type="PROSITE" id="PS51257">
    <property type="entry name" value="PROKAR_LIPOPROTEIN"/>
    <property type="match status" value="1"/>
</dbReference>
<dbReference type="SUPFAM" id="SSF53850">
    <property type="entry name" value="Periplasmic binding protein-like II"/>
    <property type="match status" value="1"/>
</dbReference>
<evidence type="ECO:0000256" key="1">
    <source>
        <dbReference type="ARBA" id="ARBA00005695"/>
    </source>
</evidence>
<dbReference type="GO" id="GO:1904680">
    <property type="term" value="F:peptide transmembrane transporter activity"/>
    <property type="evidence" value="ECO:0007669"/>
    <property type="project" value="TreeGrafter"/>
</dbReference>
<dbReference type="GO" id="GO:0030288">
    <property type="term" value="C:outer membrane-bounded periplasmic space"/>
    <property type="evidence" value="ECO:0007669"/>
    <property type="project" value="TreeGrafter"/>
</dbReference>
<dbReference type="AlphaFoldDB" id="A0A3S4VZP7"/>
<feature type="signal peptide" evidence="3">
    <location>
        <begin position="1"/>
        <end position="17"/>
    </location>
</feature>
<dbReference type="PROSITE" id="PS01040">
    <property type="entry name" value="SBP_BACTERIAL_5"/>
    <property type="match status" value="1"/>
</dbReference>
<dbReference type="GO" id="GO:0042938">
    <property type="term" value="P:dipeptide transport"/>
    <property type="evidence" value="ECO:0007669"/>
    <property type="project" value="TreeGrafter"/>
</dbReference>
<keyword evidence="2 3" id="KW-0732">Signal</keyword>
<gene>
    <name evidence="5" type="primary">hbpA_2</name>
    <name evidence="5" type="ORF">NCTC8284_00449</name>
</gene>
<dbReference type="InterPro" id="IPR000914">
    <property type="entry name" value="SBP_5_dom"/>
</dbReference>
<feature type="domain" description="Solute-binding protein family 5" evidence="4">
    <location>
        <begin position="84"/>
        <end position="180"/>
    </location>
</feature>